<dbReference type="Gene3D" id="3.40.50.300">
    <property type="entry name" value="P-loop containing nucleotide triphosphate hydrolases"/>
    <property type="match status" value="1"/>
</dbReference>
<accession>A0A7X0VRA5</accession>
<evidence type="ECO:0000313" key="2">
    <source>
        <dbReference type="Proteomes" id="UP000585258"/>
    </source>
</evidence>
<dbReference type="EMBL" id="JACKWY010000003">
    <property type="protein sequence ID" value="MBB6714405.1"/>
    <property type="molecule type" value="Genomic_DNA"/>
</dbReference>
<dbReference type="InterPro" id="IPR027417">
    <property type="entry name" value="P-loop_NTPase"/>
</dbReference>
<proteinExistence type="predicted"/>
<dbReference type="InterPro" id="IPR052922">
    <property type="entry name" value="Cytidylate_Kinase-2"/>
</dbReference>
<dbReference type="AlphaFoldDB" id="A0A7X0VRA5"/>
<dbReference type="SUPFAM" id="SSF52540">
    <property type="entry name" value="P-loop containing nucleoside triphosphate hydrolases"/>
    <property type="match status" value="1"/>
</dbReference>
<sequence>MKIHIIGGSGTGKSYVSGKISGKFNIPHYDLDNIFWDSEADRYGVKMPIEKRTDKLNSILKNSNWVIEGVYYSWLNDSFSTADYIFILNSPVTVYRYRIIKRFLKRKIGFEKGKKETLKSLTDLIKWTDDYQKNKMPLILGFLEPYKEKIILLEKANDIFNYIKETSLE</sequence>
<protein>
    <submittedName>
        <fullName evidence="1">DNA topology modulation protein FlaR</fullName>
    </submittedName>
</protein>
<organism evidence="1 2">
    <name type="scientific">Clostridium gasigenes</name>
    <dbReference type="NCBI Taxonomy" id="94869"/>
    <lineage>
        <taxon>Bacteria</taxon>
        <taxon>Bacillati</taxon>
        <taxon>Bacillota</taxon>
        <taxon>Clostridia</taxon>
        <taxon>Eubacteriales</taxon>
        <taxon>Clostridiaceae</taxon>
        <taxon>Clostridium</taxon>
    </lineage>
</organism>
<gene>
    <name evidence="1" type="ORF">H7E68_06630</name>
</gene>
<reference evidence="1 2" key="1">
    <citation type="submission" date="2020-08" db="EMBL/GenBank/DDBJ databases">
        <title>Clostridia isolated from Swiss meat.</title>
        <authorList>
            <person name="Wambui J."/>
            <person name="Stevens M.J.A."/>
            <person name="Stephan R."/>
        </authorList>
    </citation>
    <scope>NUCLEOTIDE SEQUENCE [LARGE SCALE GENOMIC DNA]</scope>
    <source>
        <strain evidence="1 2">CM001</strain>
    </source>
</reference>
<comment type="caution">
    <text evidence="1">The sequence shown here is derived from an EMBL/GenBank/DDBJ whole genome shotgun (WGS) entry which is preliminary data.</text>
</comment>
<name>A0A7X0VRA5_9CLOT</name>
<dbReference type="RefSeq" id="WP_185164001.1">
    <property type="nucleotide sequence ID" value="NZ_JACKWY010000003.1"/>
</dbReference>
<dbReference type="PANTHER" id="PTHR37816">
    <property type="entry name" value="YALI0E33011P"/>
    <property type="match status" value="1"/>
</dbReference>
<dbReference type="PANTHER" id="PTHR37816:SF2">
    <property type="entry name" value="DNA TOPOLOGY MODULATION PROTEIN FLAR-RELATED PROTEIN"/>
    <property type="match status" value="1"/>
</dbReference>
<evidence type="ECO:0000313" key="1">
    <source>
        <dbReference type="EMBL" id="MBB6714405.1"/>
    </source>
</evidence>
<dbReference type="Proteomes" id="UP000585258">
    <property type="component" value="Unassembled WGS sequence"/>
</dbReference>